<organism evidence="1 2">
    <name type="scientific">Nelumbo nucifera</name>
    <name type="common">Sacred lotus</name>
    <dbReference type="NCBI Taxonomy" id="4432"/>
    <lineage>
        <taxon>Eukaryota</taxon>
        <taxon>Viridiplantae</taxon>
        <taxon>Streptophyta</taxon>
        <taxon>Embryophyta</taxon>
        <taxon>Tracheophyta</taxon>
        <taxon>Spermatophyta</taxon>
        <taxon>Magnoliopsida</taxon>
        <taxon>Proteales</taxon>
        <taxon>Nelumbonaceae</taxon>
        <taxon>Nelumbo</taxon>
    </lineage>
</organism>
<reference evidence="1 2" key="1">
    <citation type="journal article" date="2020" name="Mol. Biol. Evol.">
        <title>Distinct Expression and Methylation Patterns for Genes with Different Fates following a Single Whole-Genome Duplication in Flowering Plants.</title>
        <authorList>
            <person name="Shi T."/>
            <person name="Rahmani R.S."/>
            <person name="Gugger P.F."/>
            <person name="Wang M."/>
            <person name="Li H."/>
            <person name="Zhang Y."/>
            <person name="Li Z."/>
            <person name="Wang Q."/>
            <person name="Van de Peer Y."/>
            <person name="Marchal K."/>
            <person name="Chen J."/>
        </authorList>
    </citation>
    <scope>NUCLEOTIDE SEQUENCE [LARGE SCALE GENOMIC DNA]</scope>
    <source>
        <tissue evidence="1">Leaf</tissue>
    </source>
</reference>
<sequence length="39" mass="4374">MFGKESTSDFSDCHIYLIGQTVFLMARVDDSSINPFDVS</sequence>
<proteinExistence type="predicted"/>
<gene>
    <name evidence="1" type="ORF">HUJ06_021604</name>
</gene>
<comment type="caution">
    <text evidence="1">The sequence shown here is derived from an EMBL/GenBank/DDBJ whole genome shotgun (WGS) entry which is preliminary data.</text>
</comment>
<dbReference type="AlphaFoldDB" id="A0A822XLR7"/>
<dbReference type="EMBL" id="DUZY01000001">
    <property type="protein sequence ID" value="DAD20141.1"/>
    <property type="molecule type" value="Genomic_DNA"/>
</dbReference>
<evidence type="ECO:0000313" key="2">
    <source>
        <dbReference type="Proteomes" id="UP000607653"/>
    </source>
</evidence>
<accession>A0A822XLR7</accession>
<protein>
    <submittedName>
        <fullName evidence="1">Uncharacterized protein</fullName>
    </submittedName>
</protein>
<keyword evidence="2" id="KW-1185">Reference proteome</keyword>
<evidence type="ECO:0000313" key="1">
    <source>
        <dbReference type="EMBL" id="DAD20141.1"/>
    </source>
</evidence>
<dbReference type="Proteomes" id="UP000607653">
    <property type="component" value="Unassembled WGS sequence"/>
</dbReference>
<name>A0A822XLR7_NELNU</name>